<dbReference type="AlphaFoldDB" id="A0A382ML19"/>
<keyword evidence="1" id="KW-0285">Flavoprotein</keyword>
<reference evidence="4" key="1">
    <citation type="submission" date="2018-05" db="EMBL/GenBank/DDBJ databases">
        <authorList>
            <person name="Lanie J.A."/>
            <person name="Ng W.-L."/>
            <person name="Kazmierczak K.M."/>
            <person name="Andrzejewski T.M."/>
            <person name="Davidsen T.M."/>
            <person name="Wayne K.J."/>
            <person name="Tettelin H."/>
            <person name="Glass J.I."/>
            <person name="Rusch D."/>
            <person name="Podicherti R."/>
            <person name="Tsui H.-C.T."/>
            <person name="Winkler M.E."/>
        </authorList>
    </citation>
    <scope>NUCLEOTIDE SEQUENCE</scope>
</reference>
<keyword evidence="2" id="KW-0560">Oxidoreductase</keyword>
<dbReference type="InterPro" id="IPR030664">
    <property type="entry name" value="SdhA/FrdA/AprA"/>
</dbReference>
<proteinExistence type="predicted"/>
<name>A0A382ML19_9ZZZZ</name>
<dbReference type="SUPFAM" id="SSF51905">
    <property type="entry name" value="FAD/NAD(P)-binding domain"/>
    <property type="match status" value="1"/>
</dbReference>
<feature type="non-terminal residue" evidence="4">
    <location>
        <position position="217"/>
    </location>
</feature>
<evidence type="ECO:0000313" key="4">
    <source>
        <dbReference type="EMBL" id="SVC49436.1"/>
    </source>
</evidence>
<organism evidence="4">
    <name type="scientific">marine metagenome</name>
    <dbReference type="NCBI Taxonomy" id="408172"/>
    <lineage>
        <taxon>unclassified sequences</taxon>
        <taxon>metagenomes</taxon>
        <taxon>ecological metagenomes</taxon>
    </lineage>
</organism>
<evidence type="ECO:0000259" key="3">
    <source>
        <dbReference type="Pfam" id="PF00890"/>
    </source>
</evidence>
<dbReference type="InterPro" id="IPR036188">
    <property type="entry name" value="FAD/NAD-bd_sf"/>
</dbReference>
<protein>
    <recommendedName>
        <fullName evidence="3">FAD-dependent oxidoreductase 2 FAD-binding domain-containing protein</fullName>
    </recommendedName>
</protein>
<evidence type="ECO:0000256" key="2">
    <source>
        <dbReference type="ARBA" id="ARBA00023002"/>
    </source>
</evidence>
<dbReference type="GO" id="GO:0016491">
    <property type="term" value="F:oxidoreductase activity"/>
    <property type="evidence" value="ECO:0007669"/>
    <property type="project" value="UniProtKB-KW"/>
</dbReference>
<feature type="domain" description="FAD-dependent oxidoreductase 2 FAD-binding" evidence="3">
    <location>
        <begin position="12"/>
        <end position="209"/>
    </location>
</feature>
<dbReference type="PANTHER" id="PTHR11632:SF51">
    <property type="entry name" value="SUCCINATE DEHYDROGENASE [UBIQUINONE] FLAVOPROTEIN SUBUNIT, MITOCHONDRIAL"/>
    <property type="match status" value="1"/>
</dbReference>
<evidence type="ECO:0000256" key="1">
    <source>
        <dbReference type="ARBA" id="ARBA00022630"/>
    </source>
</evidence>
<dbReference type="InterPro" id="IPR003953">
    <property type="entry name" value="FAD-dep_OxRdtase_2_FAD-bd"/>
</dbReference>
<gene>
    <name evidence="4" type="ORF">METZ01_LOCUS302290</name>
</gene>
<accession>A0A382ML19</accession>
<dbReference type="PANTHER" id="PTHR11632">
    <property type="entry name" value="SUCCINATE DEHYDROGENASE 2 FLAVOPROTEIN SUBUNIT"/>
    <property type="match status" value="1"/>
</dbReference>
<sequence length="217" mass="23293">MAVSNWETLSTDVLILGSGGAGLCAALHLADARPSPSVIIAVKGLFGKSGCTRMVQGGYNAVLHQPDSLEAHFRDTLEGGQWINHQELAWTLVREAPNRVLELENRVGCFFDRNPDGSVHQKPFAGQSHDWTVHKGDLTGIEIINRLSEQVAALEPVILEETRGVELILDESGGRVIGALLLDLRRGSFVVVRAGATLLATGGGPTMFKITPASHDK</sequence>
<dbReference type="Gene3D" id="3.50.50.60">
    <property type="entry name" value="FAD/NAD(P)-binding domain"/>
    <property type="match status" value="1"/>
</dbReference>
<dbReference type="EMBL" id="UINC01094306">
    <property type="protein sequence ID" value="SVC49436.1"/>
    <property type="molecule type" value="Genomic_DNA"/>
</dbReference>
<dbReference type="Pfam" id="PF00890">
    <property type="entry name" value="FAD_binding_2"/>
    <property type="match status" value="1"/>
</dbReference>